<dbReference type="PROSITE" id="PS51462">
    <property type="entry name" value="NUDIX"/>
    <property type="match status" value="1"/>
</dbReference>
<dbReference type="SUPFAM" id="SSF55811">
    <property type="entry name" value="Nudix"/>
    <property type="match status" value="1"/>
</dbReference>
<organism evidence="4 5">
    <name type="scientific">Microlunatus flavus</name>
    <dbReference type="NCBI Taxonomy" id="1036181"/>
    <lineage>
        <taxon>Bacteria</taxon>
        <taxon>Bacillati</taxon>
        <taxon>Actinomycetota</taxon>
        <taxon>Actinomycetes</taxon>
        <taxon>Propionibacteriales</taxon>
        <taxon>Propionibacteriaceae</taxon>
        <taxon>Microlunatus</taxon>
    </lineage>
</organism>
<dbReference type="InterPro" id="IPR000086">
    <property type="entry name" value="NUDIX_hydrolase_dom"/>
</dbReference>
<dbReference type="EMBL" id="FOFA01000007">
    <property type="protein sequence ID" value="SEQ99720.1"/>
    <property type="molecule type" value="Genomic_DNA"/>
</dbReference>
<keyword evidence="2" id="KW-0378">Hydrolase</keyword>
<dbReference type="CDD" id="cd18879">
    <property type="entry name" value="NUDIX_Hydrolase"/>
    <property type="match status" value="1"/>
</dbReference>
<dbReference type="OrthoDB" id="9814308at2"/>
<name>A0A1H9KKQ5_9ACTN</name>
<dbReference type="Pfam" id="PF00293">
    <property type="entry name" value="NUDIX"/>
    <property type="match status" value="1"/>
</dbReference>
<dbReference type="PANTHER" id="PTHR43046">
    <property type="entry name" value="GDP-MANNOSE MANNOSYL HYDROLASE"/>
    <property type="match status" value="1"/>
</dbReference>
<evidence type="ECO:0000313" key="4">
    <source>
        <dbReference type="EMBL" id="SEQ99720.1"/>
    </source>
</evidence>
<proteinExistence type="predicted"/>
<evidence type="ECO:0000256" key="1">
    <source>
        <dbReference type="ARBA" id="ARBA00001946"/>
    </source>
</evidence>
<sequence>MPVPEFIVQLREHVGHDRLFLTGVCAVVVRDDRGGPEILYGRRSDDGRWALPSGILEPGEQAATTVAREVWEELRVTVEPERLVLLTTDPDVRYPNGDVCQYVSLTFRCRYVSGEAEVGDDETLEVAWRPADDPPEELDERQRRRIAVALSGAEACVFDL</sequence>
<dbReference type="Proteomes" id="UP000198504">
    <property type="component" value="Unassembled WGS sequence"/>
</dbReference>
<dbReference type="RefSeq" id="WP_091183381.1">
    <property type="nucleotide sequence ID" value="NZ_FOFA01000007.1"/>
</dbReference>
<evidence type="ECO:0000259" key="3">
    <source>
        <dbReference type="PROSITE" id="PS51462"/>
    </source>
</evidence>
<dbReference type="Gene3D" id="3.90.79.10">
    <property type="entry name" value="Nucleoside Triphosphate Pyrophosphohydrolase"/>
    <property type="match status" value="1"/>
</dbReference>
<dbReference type="InterPro" id="IPR015797">
    <property type="entry name" value="NUDIX_hydrolase-like_dom_sf"/>
</dbReference>
<dbReference type="PANTHER" id="PTHR43046:SF16">
    <property type="entry name" value="ADP-RIBOSE PYROPHOSPHATASE YJHB-RELATED"/>
    <property type="match status" value="1"/>
</dbReference>
<accession>A0A1H9KKQ5</accession>
<keyword evidence="5" id="KW-1185">Reference proteome</keyword>
<dbReference type="GO" id="GO:0016787">
    <property type="term" value="F:hydrolase activity"/>
    <property type="evidence" value="ECO:0007669"/>
    <property type="project" value="UniProtKB-KW"/>
</dbReference>
<dbReference type="PROSITE" id="PS00893">
    <property type="entry name" value="NUDIX_BOX"/>
    <property type="match status" value="1"/>
</dbReference>
<dbReference type="STRING" id="1036181.SAMN05421756_107260"/>
<protein>
    <submittedName>
        <fullName evidence="4">ADP-ribose pyrophosphatase YjhB, NUDIX family</fullName>
    </submittedName>
</protein>
<evidence type="ECO:0000313" key="5">
    <source>
        <dbReference type="Proteomes" id="UP000198504"/>
    </source>
</evidence>
<gene>
    <name evidence="4" type="ORF">SAMN05421756_107260</name>
</gene>
<evidence type="ECO:0000256" key="2">
    <source>
        <dbReference type="ARBA" id="ARBA00022801"/>
    </source>
</evidence>
<feature type="domain" description="Nudix hydrolase" evidence="3">
    <location>
        <begin position="20"/>
        <end position="154"/>
    </location>
</feature>
<dbReference type="InterPro" id="IPR020084">
    <property type="entry name" value="NUDIX_hydrolase_CS"/>
</dbReference>
<dbReference type="AlphaFoldDB" id="A0A1H9KKQ5"/>
<comment type="cofactor">
    <cofactor evidence="1">
        <name>Mg(2+)</name>
        <dbReference type="ChEBI" id="CHEBI:18420"/>
    </cofactor>
</comment>
<reference evidence="5" key="1">
    <citation type="submission" date="2016-10" db="EMBL/GenBank/DDBJ databases">
        <authorList>
            <person name="Varghese N."/>
            <person name="Submissions S."/>
        </authorList>
    </citation>
    <scope>NUCLEOTIDE SEQUENCE [LARGE SCALE GENOMIC DNA]</scope>
    <source>
        <strain evidence="5">CGMCC 4.6856</strain>
    </source>
</reference>